<keyword evidence="2" id="KW-0815">Transposition</keyword>
<feature type="domain" description="Transposase IS4-like" evidence="5">
    <location>
        <begin position="112"/>
        <end position="362"/>
    </location>
</feature>
<dbReference type="PANTHER" id="PTHR33258">
    <property type="entry name" value="TRANSPOSASE INSL FOR INSERTION SEQUENCE ELEMENT IS186A-RELATED"/>
    <property type="match status" value="1"/>
</dbReference>
<dbReference type="PANTHER" id="PTHR33258:SF1">
    <property type="entry name" value="TRANSPOSASE INSL FOR INSERTION SEQUENCE ELEMENT IS186A-RELATED"/>
    <property type="match status" value="1"/>
</dbReference>
<accession>D6TDX7</accession>
<dbReference type="EMBL" id="ADVG01000001">
    <property type="protein sequence ID" value="EFH90259.1"/>
    <property type="molecule type" value="Genomic_DNA"/>
</dbReference>
<dbReference type="EMBL" id="ADVG01000001">
    <property type="protein sequence ID" value="EFH89338.1"/>
    <property type="molecule type" value="Genomic_DNA"/>
</dbReference>
<organism evidence="8 9">
    <name type="scientific">Ktedonobacter racemifer DSM 44963</name>
    <dbReference type="NCBI Taxonomy" id="485913"/>
    <lineage>
        <taxon>Bacteria</taxon>
        <taxon>Bacillati</taxon>
        <taxon>Chloroflexota</taxon>
        <taxon>Ktedonobacteria</taxon>
        <taxon>Ktedonobacterales</taxon>
        <taxon>Ktedonobacteraceae</taxon>
        <taxon>Ktedonobacter</taxon>
    </lineage>
</organism>
<keyword evidence="3" id="KW-0238">DNA-binding</keyword>
<dbReference type="InterPro" id="IPR012337">
    <property type="entry name" value="RNaseH-like_sf"/>
</dbReference>
<dbReference type="InParanoid" id="D6TDX7"/>
<dbReference type="Pfam" id="PF01609">
    <property type="entry name" value="DDE_Tnp_1"/>
    <property type="match status" value="1"/>
</dbReference>
<proteinExistence type="inferred from homology"/>
<protein>
    <submittedName>
        <fullName evidence="8">Transposase IS4 family protein</fullName>
    </submittedName>
</protein>
<evidence type="ECO:0000313" key="9">
    <source>
        <dbReference type="Proteomes" id="UP000004508"/>
    </source>
</evidence>
<keyword evidence="4" id="KW-0233">DNA recombination</keyword>
<evidence type="ECO:0000259" key="5">
    <source>
        <dbReference type="Pfam" id="PF01609"/>
    </source>
</evidence>
<sequence>MTSVSQLERILKHVLEERANALAKETGFVKRERKLTGADFAQILLFGHLHTPQASLDQLTQAAQLRQVQISSSGLHQRCTQEAARFLQAVLSELVEQVVSVQAAPIALFKSFKQVIVEDSSTIILPAALKELWPGCGGGGQESSERTQAALKLHVRWDIKHGQLMGPRLSAGRVHELHGPLSQEPVRPGSLYVADRGYWSLAHLRQLHEQKVRFCQHPKANTVFWDREGKRIELESILPRMIGQIKVKHVYLGAQNPLPVRLLMVRVPEEVVAQRRERLAQEATDKGQAVSPKQWELAAWTLIVTNAAAKHVGPAQALVIMRERWVIELLFKLWKSQGHIDEWRSQHPWRALCELYAKLMAVVVQHWLLLFGCWQDPWRSLVKASAVVRSLALQGLEVLGGFCRLRLLVDQLSRMMQSGCRVNPRSTEPCLAQLLLDGLDWLLT</sequence>
<dbReference type="Proteomes" id="UP000004508">
    <property type="component" value="Unassembled WGS sequence"/>
</dbReference>
<dbReference type="EMBL" id="ADVG01000003">
    <property type="protein sequence ID" value="EFH83542.1"/>
    <property type="molecule type" value="Genomic_DNA"/>
</dbReference>
<dbReference type="AlphaFoldDB" id="D6TDX7"/>
<gene>
    <name evidence="7" type="ORF">Krac_10888</name>
    <name evidence="8" type="ORF">Krac_11872</name>
    <name evidence="6" type="ORF">Krac_4522</name>
</gene>
<evidence type="ECO:0000256" key="1">
    <source>
        <dbReference type="ARBA" id="ARBA00010075"/>
    </source>
</evidence>
<dbReference type="GO" id="GO:0006313">
    <property type="term" value="P:DNA transposition"/>
    <property type="evidence" value="ECO:0007669"/>
    <property type="project" value="InterPro"/>
</dbReference>
<comment type="caution">
    <text evidence="8">The sequence shown here is derived from an EMBL/GenBank/DDBJ whole genome shotgun (WGS) entry which is preliminary data.</text>
</comment>
<dbReference type="GO" id="GO:0003677">
    <property type="term" value="F:DNA binding"/>
    <property type="evidence" value="ECO:0007669"/>
    <property type="project" value="UniProtKB-KW"/>
</dbReference>
<dbReference type="InterPro" id="IPR047952">
    <property type="entry name" value="Transpos_IS4"/>
</dbReference>
<dbReference type="GO" id="GO:0004803">
    <property type="term" value="F:transposase activity"/>
    <property type="evidence" value="ECO:0007669"/>
    <property type="project" value="InterPro"/>
</dbReference>
<dbReference type="InterPro" id="IPR002559">
    <property type="entry name" value="Transposase_11"/>
</dbReference>
<reference evidence="8 9" key="1">
    <citation type="journal article" date="2011" name="Stand. Genomic Sci.">
        <title>Non-contiguous finished genome sequence and contextual data of the filamentous soil bacterium Ktedonobacter racemifer type strain (SOSP1-21).</title>
        <authorList>
            <person name="Chang Y.J."/>
            <person name="Land M."/>
            <person name="Hauser L."/>
            <person name="Chertkov O."/>
            <person name="Del Rio T.G."/>
            <person name="Nolan M."/>
            <person name="Copeland A."/>
            <person name="Tice H."/>
            <person name="Cheng J.F."/>
            <person name="Lucas S."/>
            <person name="Han C."/>
            <person name="Goodwin L."/>
            <person name="Pitluck S."/>
            <person name="Ivanova N."/>
            <person name="Ovchinikova G."/>
            <person name="Pati A."/>
            <person name="Chen A."/>
            <person name="Palaniappan K."/>
            <person name="Mavromatis K."/>
            <person name="Liolios K."/>
            <person name="Brettin T."/>
            <person name="Fiebig A."/>
            <person name="Rohde M."/>
            <person name="Abt B."/>
            <person name="Goker M."/>
            <person name="Detter J.C."/>
            <person name="Woyke T."/>
            <person name="Bristow J."/>
            <person name="Eisen J.A."/>
            <person name="Markowitz V."/>
            <person name="Hugenholtz P."/>
            <person name="Kyrpides N.C."/>
            <person name="Klenk H.P."/>
            <person name="Lapidus A."/>
        </authorList>
    </citation>
    <scope>NUCLEOTIDE SEQUENCE [LARGE SCALE GENOMIC DNA]</scope>
    <source>
        <strain evidence="9">DSM 44963</strain>
        <strain evidence="8">SOSP1-21</strain>
    </source>
</reference>
<dbReference type="OrthoDB" id="157819at2"/>
<dbReference type="eggNOG" id="COG3385">
    <property type="taxonomic scope" value="Bacteria"/>
</dbReference>
<evidence type="ECO:0000256" key="2">
    <source>
        <dbReference type="ARBA" id="ARBA00022578"/>
    </source>
</evidence>
<evidence type="ECO:0000256" key="3">
    <source>
        <dbReference type="ARBA" id="ARBA00023125"/>
    </source>
</evidence>
<evidence type="ECO:0000313" key="8">
    <source>
        <dbReference type="EMBL" id="EFH90259.1"/>
    </source>
</evidence>
<dbReference type="RefSeq" id="WP_007905872.1">
    <property type="nucleotide sequence ID" value="NZ_ADVG01000001.1"/>
</dbReference>
<evidence type="ECO:0000313" key="7">
    <source>
        <dbReference type="EMBL" id="EFH89338.1"/>
    </source>
</evidence>
<comment type="similarity">
    <text evidence="1">Belongs to the transposase 11 family.</text>
</comment>
<dbReference type="STRING" id="485913.Krac_10888"/>
<dbReference type="Gene3D" id="3.90.350.10">
    <property type="entry name" value="Transposase Inhibitor Protein From Tn5, Chain A, domain 1"/>
    <property type="match status" value="1"/>
</dbReference>
<evidence type="ECO:0000313" key="6">
    <source>
        <dbReference type="EMBL" id="EFH83542.1"/>
    </source>
</evidence>
<keyword evidence="9" id="KW-1185">Reference proteome</keyword>
<name>D6TDX7_KTERA</name>
<dbReference type="SUPFAM" id="SSF53098">
    <property type="entry name" value="Ribonuclease H-like"/>
    <property type="match status" value="1"/>
</dbReference>
<dbReference type="NCBIfam" id="NF033592">
    <property type="entry name" value="transpos_IS4_1"/>
    <property type="match status" value="1"/>
</dbReference>
<evidence type="ECO:0000256" key="4">
    <source>
        <dbReference type="ARBA" id="ARBA00023172"/>
    </source>
</evidence>